<evidence type="ECO:0000313" key="3">
    <source>
        <dbReference type="Proteomes" id="UP000262699"/>
    </source>
</evidence>
<protein>
    <recommendedName>
        <fullName evidence="1">PilZ domain-containing protein</fullName>
    </recommendedName>
</protein>
<dbReference type="Pfam" id="PF07238">
    <property type="entry name" value="PilZ"/>
    <property type="match status" value="1"/>
</dbReference>
<reference evidence="2 3" key="1">
    <citation type="journal article" date="2018" name="Nat. Biotechnol.">
        <title>A standardized bacterial taxonomy based on genome phylogeny substantially revises the tree of life.</title>
        <authorList>
            <person name="Parks D.H."/>
            <person name="Chuvochina M."/>
            <person name="Waite D.W."/>
            <person name="Rinke C."/>
            <person name="Skarshewski A."/>
            <person name="Chaumeil P.A."/>
            <person name="Hugenholtz P."/>
        </authorList>
    </citation>
    <scope>NUCLEOTIDE SEQUENCE [LARGE SCALE GENOMIC DNA]</scope>
    <source>
        <strain evidence="2">UBA9015</strain>
    </source>
</reference>
<dbReference type="InterPro" id="IPR009875">
    <property type="entry name" value="PilZ_domain"/>
</dbReference>
<sequence length="104" mass="11590">MSAQPLDAHEQRANLRLTLHAEGRLSEPYAGQHGIELLDISSTGARIATYRRFHAGQTLYLTVDQLRSIKCEVRWARPGEIGVAFERPLHVAILDHLAAAHRAT</sequence>
<name>A0A3D0W838_9SPHN</name>
<dbReference type="GO" id="GO:0035438">
    <property type="term" value="F:cyclic-di-GMP binding"/>
    <property type="evidence" value="ECO:0007669"/>
    <property type="project" value="InterPro"/>
</dbReference>
<dbReference type="Gene3D" id="2.40.10.220">
    <property type="entry name" value="predicted glycosyltransferase like domains"/>
    <property type="match status" value="1"/>
</dbReference>
<proteinExistence type="predicted"/>
<evidence type="ECO:0000259" key="1">
    <source>
        <dbReference type="Pfam" id="PF07238"/>
    </source>
</evidence>
<comment type="caution">
    <text evidence="2">The sequence shown here is derived from an EMBL/GenBank/DDBJ whole genome shotgun (WGS) entry which is preliminary data.</text>
</comment>
<dbReference type="AlphaFoldDB" id="A0A3D0W838"/>
<feature type="domain" description="PilZ" evidence="1">
    <location>
        <begin position="11"/>
        <end position="97"/>
    </location>
</feature>
<evidence type="ECO:0000313" key="2">
    <source>
        <dbReference type="EMBL" id="HCB74689.1"/>
    </source>
</evidence>
<dbReference type="SUPFAM" id="SSF141371">
    <property type="entry name" value="PilZ domain-like"/>
    <property type="match status" value="1"/>
</dbReference>
<gene>
    <name evidence="2" type="ORF">DEP91_00700</name>
</gene>
<dbReference type="EMBL" id="DOYJ01000027">
    <property type="protein sequence ID" value="HCB74689.1"/>
    <property type="molecule type" value="Genomic_DNA"/>
</dbReference>
<accession>A0A3D0W838</accession>
<dbReference type="Proteomes" id="UP000262699">
    <property type="component" value="Unassembled WGS sequence"/>
</dbReference>
<organism evidence="2 3">
    <name type="scientific">Sphingomonas bacterium</name>
    <dbReference type="NCBI Taxonomy" id="1895847"/>
    <lineage>
        <taxon>Bacteria</taxon>
        <taxon>Pseudomonadati</taxon>
        <taxon>Pseudomonadota</taxon>
        <taxon>Alphaproteobacteria</taxon>
        <taxon>Sphingomonadales</taxon>
        <taxon>Sphingomonadaceae</taxon>
        <taxon>Sphingomonas</taxon>
    </lineage>
</organism>